<feature type="transmembrane region" description="Helical" evidence="5">
    <location>
        <begin position="101"/>
        <end position="119"/>
    </location>
</feature>
<evidence type="ECO:0000256" key="4">
    <source>
        <dbReference type="ARBA" id="ARBA00023136"/>
    </source>
</evidence>
<name>A0A2W5WX43_9CAUL</name>
<dbReference type="PANTHER" id="PTHR37422">
    <property type="entry name" value="TEICHURONIC ACID BIOSYNTHESIS PROTEIN TUAE"/>
    <property type="match status" value="1"/>
</dbReference>
<feature type="transmembrane region" description="Helical" evidence="5">
    <location>
        <begin position="131"/>
        <end position="151"/>
    </location>
</feature>
<feature type="transmembrane region" description="Helical" evidence="5">
    <location>
        <begin position="334"/>
        <end position="357"/>
    </location>
</feature>
<dbReference type="InterPro" id="IPR051533">
    <property type="entry name" value="WaaL-like"/>
</dbReference>
<feature type="transmembrane region" description="Helical" evidence="5">
    <location>
        <begin position="250"/>
        <end position="269"/>
    </location>
</feature>
<dbReference type="GO" id="GO:0016020">
    <property type="term" value="C:membrane"/>
    <property type="evidence" value="ECO:0007669"/>
    <property type="project" value="UniProtKB-SubCell"/>
</dbReference>
<keyword evidence="4 5" id="KW-0472">Membrane</keyword>
<feature type="transmembrane region" description="Helical" evidence="5">
    <location>
        <begin position="63"/>
        <end position="81"/>
    </location>
</feature>
<dbReference type="EMBL" id="QFQZ01000056">
    <property type="protein sequence ID" value="PZR32634.1"/>
    <property type="molecule type" value="Genomic_DNA"/>
</dbReference>
<accession>A0A2W5WX43</accession>
<sequence>MTSFGVPRDAFERRTRWLGGLAVFLMATTPLLGYLAPKQFAAVLSLVGLLAAPGLFRARPPVLPLFALALLVLWSLISLSWTPALPDPAKLKKFGAVESFTAIKLFLQLGLYGSAVVMLGQMSTRSARLAARVMLVSAGLLAVVTCIDGLLHAPIYQAVRKASGDPIRPDLAMVKVSMGTYPLVLLLWPCVRVLQASGIKGRRLLIAALFVLILIGAHVTGADAPVAALLLGGLTWLAVRLTGKPFARALIPIVSALFIFAPIIVLWGVQSGAFTWLHALVPPSWDHRLNIWAFAAERILVHPMRGWGIDASRTFGLAIPLHTHNAPLQIWLELGAFGAAMAAAFFAWILYGVLGWIERDRRDGAMAAAVVVSYLVVGALSFGVWQEWWLALGALAAIACGVAQKTGASPG</sequence>
<feature type="transmembrane region" description="Helical" evidence="5">
    <location>
        <begin position="171"/>
        <end position="191"/>
    </location>
</feature>
<evidence type="ECO:0000313" key="8">
    <source>
        <dbReference type="Proteomes" id="UP000249393"/>
    </source>
</evidence>
<keyword evidence="3 5" id="KW-1133">Transmembrane helix</keyword>
<feature type="transmembrane region" description="Helical" evidence="5">
    <location>
        <begin position="203"/>
        <end position="220"/>
    </location>
</feature>
<evidence type="ECO:0000256" key="5">
    <source>
        <dbReference type="SAM" id="Phobius"/>
    </source>
</evidence>
<comment type="caution">
    <text evidence="7">The sequence shown here is derived from an EMBL/GenBank/DDBJ whole genome shotgun (WGS) entry which is preliminary data.</text>
</comment>
<evidence type="ECO:0000256" key="2">
    <source>
        <dbReference type="ARBA" id="ARBA00022692"/>
    </source>
</evidence>
<evidence type="ECO:0000256" key="1">
    <source>
        <dbReference type="ARBA" id="ARBA00004141"/>
    </source>
</evidence>
<evidence type="ECO:0000313" key="7">
    <source>
        <dbReference type="EMBL" id="PZR32634.1"/>
    </source>
</evidence>
<dbReference type="PANTHER" id="PTHR37422:SF13">
    <property type="entry name" value="LIPOPOLYSACCHARIDE BIOSYNTHESIS PROTEIN PA4999-RELATED"/>
    <property type="match status" value="1"/>
</dbReference>
<protein>
    <submittedName>
        <fullName evidence="7">Polymerase</fullName>
    </submittedName>
</protein>
<gene>
    <name evidence="7" type="ORF">DI526_15960</name>
</gene>
<organism evidence="7 8">
    <name type="scientific">Caulobacter segnis</name>
    <dbReference type="NCBI Taxonomy" id="88688"/>
    <lineage>
        <taxon>Bacteria</taxon>
        <taxon>Pseudomonadati</taxon>
        <taxon>Pseudomonadota</taxon>
        <taxon>Alphaproteobacteria</taxon>
        <taxon>Caulobacterales</taxon>
        <taxon>Caulobacteraceae</taxon>
        <taxon>Caulobacter</taxon>
    </lineage>
</organism>
<keyword evidence="2 5" id="KW-0812">Transmembrane</keyword>
<evidence type="ECO:0000259" key="6">
    <source>
        <dbReference type="Pfam" id="PF04932"/>
    </source>
</evidence>
<dbReference type="AlphaFoldDB" id="A0A2W5WX43"/>
<feature type="domain" description="O-antigen ligase-related" evidence="6">
    <location>
        <begin position="208"/>
        <end position="341"/>
    </location>
</feature>
<evidence type="ECO:0000256" key="3">
    <source>
        <dbReference type="ARBA" id="ARBA00022989"/>
    </source>
</evidence>
<feature type="transmembrane region" description="Helical" evidence="5">
    <location>
        <begin position="364"/>
        <end position="382"/>
    </location>
</feature>
<dbReference type="Pfam" id="PF04932">
    <property type="entry name" value="Wzy_C"/>
    <property type="match status" value="1"/>
</dbReference>
<comment type="subcellular location">
    <subcellularLocation>
        <location evidence="1">Membrane</location>
        <topology evidence="1">Multi-pass membrane protein</topology>
    </subcellularLocation>
</comment>
<feature type="transmembrane region" description="Helical" evidence="5">
    <location>
        <begin position="40"/>
        <end position="56"/>
    </location>
</feature>
<dbReference type="Proteomes" id="UP000249393">
    <property type="component" value="Unassembled WGS sequence"/>
</dbReference>
<dbReference type="RefSeq" id="WP_304280119.1">
    <property type="nucleotide sequence ID" value="NZ_QFQZ01000056.1"/>
</dbReference>
<reference evidence="7 8" key="1">
    <citation type="submission" date="2017-08" db="EMBL/GenBank/DDBJ databases">
        <title>Infants hospitalized years apart are colonized by the same room-sourced microbial strains.</title>
        <authorList>
            <person name="Brooks B."/>
            <person name="Olm M.R."/>
            <person name="Firek B.A."/>
            <person name="Baker R."/>
            <person name="Thomas B.C."/>
            <person name="Morowitz M.J."/>
            <person name="Banfield J.F."/>
        </authorList>
    </citation>
    <scope>NUCLEOTIDE SEQUENCE [LARGE SCALE GENOMIC DNA]</scope>
    <source>
        <strain evidence="7">S2_003_000_R2_4</strain>
    </source>
</reference>
<proteinExistence type="predicted"/>
<dbReference type="InterPro" id="IPR007016">
    <property type="entry name" value="O-antigen_ligase-rel_domated"/>
</dbReference>
<feature type="transmembrane region" description="Helical" evidence="5">
    <location>
        <begin position="17"/>
        <end position="34"/>
    </location>
</feature>
<feature type="transmembrane region" description="Helical" evidence="5">
    <location>
        <begin position="226"/>
        <end position="243"/>
    </location>
</feature>